<dbReference type="AlphaFoldDB" id="A0A7C4JR27"/>
<accession>A0A7C4JR27</accession>
<gene>
    <name evidence="1" type="ORF">ENT66_05425</name>
</gene>
<evidence type="ECO:0008006" key="2">
    <source>
        <dbReference type="Google" id="ProtNLM"/>
    </source>
</evidence>
<dbReference type="EMBL" id="DSZN01000094">
    <property type="protein sequence ID" value="HGQ85769.1"/>
    <property type="molecule type" value="Genomic_DNA"/>
</dbReference>
<comment type="caution">
    <text evidence="1">The sequence shown here is derived from an EMBL/GenBank/DDBJ whole genome shotgun (WGS) entry which is preliminary data.</text>
</comment>
<sequence length="116" mass="13797">MVYYIRAKSYYRYALDLFKDFSKIKGNPSELQKKAKEIFNLGLKAVWALSYVFPPEKPPEFEELWRKTVESLDPDDVVKLEKIKNVIFSEKPEEEKITENIRLFLEIIKKVLQPIL</sequence>
<name>A0A7C4JR27_9BACT</name>
<protein>
    <recommendedName>
        <fullName evidence="2">HEPN domain-containing protein</fullName>
    </recommendedName>
</protein>
<proteinExistence type="predicted"/>
<reference evidence="1" key="1">
    <citation type="journal article" date="2020" name="mSystems">
        <title>Genome- and Community-Level Interaction Insights into Carbon Utilization and Element Cycling Functions of Hydrothermarchaeota in Hydrothermal Sediment.</title>
        <authorList>
            <person name="Zhou Z."/>
            <person name="Liu Y."/>
            <person name="Xu W."/>
            <person name="Pan J."/>
            <person name="Luo Z.H."/>
            <person name="Li M."/>
        </authorList>
    </citation>
    <scope>NUCLEOTIDE SEQUENCE [LARGE SCALE GENOMIC DNA]</scope>
    <source>
        <strain evidence="1">SpSt-6</strain>
    </source>
</reference>
<organism evidence="1">
    <name type="scientific">Thermodesulfobacterium geofontis</name>
    <dbReference type="NCBI Taxonomy" id="1295609"/>
    <lineage>
        <taxon>Bacteria</taxon>
        <taxon>Pseudomonadati</taxon>
        <taxon>Thermodesulfobacteriota</taxon>
        <taxon>Thermodesulfobacteria</taxon>
        <taxon>Thermodesulfobacteriales</taxon>
        <taxon>Thermodesulfobacteriaceae</taxon>
        <taxon>Thermodesulfobacterium</taxon>
    </lineage>
</organism>
<evidence type="ECO:0000313" key="1">
    <source>
        <dbReference type="EMBL" id="HGQ85769.1"/>
    </source>
</evidence>